<comment type="caution">
    <text evidence="2">The sequence shown here is derived from an EMBL/GenBank/DDBJ whole genome shotgun (WGS) entry which is preliminary data.</text>
</comment>
<proteinExistence type="predicted"/>
<evidence type="ECO:0000313" key="2">
    <source>
        <dbReference type="EMBL" id="CBI08505.1"/>
    </source>
</evidence>
<dbReference type="AlphaFoldDB" id="E6QMN4"/>
<name>E6QMN4_9ZZZZ</name>
<sequence>MLTPHRTIEGANPQLQKRLSF</sequence>
<evidence type="ECO:0000256" key="1">
    <source>
        <dbReference type="SAM" id="MobiDB-lite"/>
    </source>
</evidence>
<reference evidence="2" key="1">
    <citation type="submission" date="2009-10" db="EMBL/GenBank/DDBJ databases">
        <title>Diversity of trophic interactions inside an arsenic-rich microbial ecosystem.</title>
        <authorList>
            <person name="Bertin P.N."/>
            <person name="Heinrich-Salmeron A."/>
            <person name="Pelletier E."/>
            <person name="Goulhen-Chollet F."/>
            <person name="Arsene-Ploetze F."/>
            <person name="Gallien S."/>
            <person name="Calteau A."/>
            <person name="Vallenet D."/>
            <person name="Casiot C."/>
            <person name="Chane-Woon-Ming B."/>
            <person name="Giloteaux L."/>
            <person name="Barakat M."/>
            <person name="Bonnefoy V."/>
            <person name="Bruneel O."/>
            <person name="Chandler M."/>
            <person name="Cleiss J."/>
            <person name="Duran R."/>
            <person name="Elbaz-Poulichet F."/>
            <person name="Fonknechten N."/>
            <person name="Lauga B."/>
            <person name="Mornico D."/>
            <person name="Ortet P."/>
            <person name="Schaeffer C."/>
            <person name="Siguier P."/>
            <person name="Alexander Thil Smith A."/>
            <person name="Van Dorsselaer A."/>
            <person name="Weissenbach J."/>
            <person name="Medigue C."/>
            <person name="Le Paslier D."/>
        </authorList>
    </citation>
    <scope>NUCLEOTIDE SEQUENCE</scope>
</reference>
<dbReference type="EMBL" id="CABQ01000231">
    <property type="protein sequence ID" value="CBI08505.1"/>
    <property type="molecule type" value="Genomic_DNA"/>
</dbReference>
<organism evidence="2">
    <name type="scientific">mine drainage metagenome</name>
    <dbReference type="NCBI Taxonomy" id="410659"/>
    <lineage>
        <taxon>unclassified sequences</taxon>
        <taxon>metagenomes</taxon>
        <taxon>ecological metagenomes</taxon>
    </lineage>
</organism>
<feature type="region of interest" description="Disordered" evidence="1">
    <location>
        <begin position="1"/>
        <end position="21"/>
    </location>
</feature>
<gene>
    <name evidence="2" type="ORF">CARN6_1979</name>
</gene>
<accession>E6QMN4</accession>
<protein>
    <submittedName>
        <fullName evidence="2">Uncharacterized protein</fullName>
    </submittedName>
</protein>